<gene>
    <name evidence="3" type="ORF">ACFOY2_54570</name>
</gene>
<dbReference type="PANTHER" id="PTHR34614">
    <property type="match status" value="1"/>
</dbReference>
<dbReference type="PANTHER" id="PTHR34614:SF2">
    <property type="entry name" value="TRANSPOSASE IS4-LIKE DOMAIN-CONTAINING PROTEIN"/>
    <property type="match status" value="1"/>
</dbReference>
<evidence type="ECO:0000256" key="1">
    <source>
        <dbReference type="SAM" id="Phobius"/>
    </source>
</evidence>
<evidence type="ECO:0000313" key="3">
    <source>
        <dbReference type="EMBL" id="MFC4016316.1"/>
    </source>
</evidence>
<dbReference type="InterPro" id="IPR047654">
    <property type="entry name" value="IS1634_transpos"/>
</dbReference>
<organism evidence="3 4">
    <name type="scientific">Nonomuraea purpurea</name>
    <dbReference type="NCBI Taxonomy" id="1849276"/>
    <lineage>
        <taxon>Bacteria</taxon>
        <taxon>Bacillati</taxon>
        <taxon>Actinomycetota</taxon>
        <taxon>Actinomycetes</taxon>
        <taxon>Streptosporangiales</taxon>
        <taxon>Streptosporangiaceae</taxon>
        <taxon>Nonomuraea</taxon>
    </lineage>
</organism>
<dbReference type="EMBL" id="JBHSBI010000079">
    <property type="protein sequence ID" value="MFC4016316.1"/>
    <property type="molecule type" value="Genomic_DNA"/>
</dbReference>
<dbReference type="SUPFAM" id="SSF53098">
    <property type="entry name" value="Ribonuclease H-like"/>
    <property type="match status" value="1"/>
</dbReference>
<reference evidence="4" key="1">
    <citation type="journal article" date="2019" name="Int. J. Syst. Evol. Microbiol.">
        <title>The Global Catalogue of Microorganisms (GCM) 10K type strain sequencing project: providing services to taxonomists for standard genome sequencing and annotation.</title>
        <authorList>
            <consortium name="The Broad Institute Genomics Platform"/>
            <consortium name="The Broad Institute Genome Sequencing Center for Infectious Disease"/>
            <person name="Wu L."/>
            <person name="Ma J."/>
        </authorList>
    </citation>
    <scope>NUCLEOTIDE SEQUENCE [LARGE SCALE GENOMIC DNA]</scope>
    <source>
        <strain evidence="4">TBRC 1276</strain>
    </source>
</reference>
<dbReference type="Pfam" id="PF14104">
    <property type="entry name" value="DUF4277"/>
    <property type="match status" value="1"/>
</dbReference>
<dbReference type="InterPro" id="IPR025457">
    <property type="entry name" value="DUF4277"/>
</dbReference>
<dbReference type="InterPro" id="IPR012337">
    <property type="entry name" value="RNaseH-like_sf"/>
</dbReference>
<comment type="caution">
    <text evidence="3">The sequence shown here is derived from an EMBL/GenBank/DDBJ whole genome shotgun (WGS) entry which is preliminary data.</text>
</comment>
<feature type="domain" description="DUF4277" evidence="2">
    <location>
        <begin position="14"/>
        <end position="103"/>
    </location>
</feature>
<keyword evidence="1" id="KW-1133">Transmembrane helix</keyword>
<feature type="transmembrane region" description="Helical" evidence="1">
    <location>
        <begin position="447"/>
        <end position="464"/>
    </location>
</feature>
<name>A0ABV8GTM2_9ACTN</name>
<dbReference type="RefSeq" id="WP_379536104.1">
    <property type="nucleotide sequence ID" value="NZ_JBHSBI010000079.1"/>
</dbReference>
<evidence type="ECO:0000313" key="4">
    <source>
        <dbReference type="Proteomes" id="UP001595851"/>
    </source>
</evidence>
<dbReference type="NCBIfam" id="NF033559">
    <property type="entry name" value="transpos_IS1634"/>
    <property type="match status" value="1"/>
</dbReference>
<evidence type="ECO:0000259" key="2">
    <source>
        <dbReference type="Pfam" id="PF14104"/>
    </source>
</evidence>
<protein>
    <submittedName>
        <fullName evidence="3">IS1634 family transposase</fullName>
    </submittedName>
</protein>
<keyword evidence="4" id="KW-1185">Reference proteome</keyword>
<proteinExistence type="predicted"/>
<keyword evidence="1" id="KW-0472">Membrane</keyword>
<keyword evidence="1" id="KW-0812">Transmembrane</keyword>
<dbReference type="Proteomes" id="UP001595851">
    <property type="component" value="Unassembled WGS sequence"/>
</dbReference>
<sequence>MRQRAQWGQASVEKMLGALPVIAGFCSRLRIRELVDAACPVRDVAELTHGQVIEALVANRLTSPAPLVHVQDWARNWAVGEAFGVEPGLLNDDRIGRALDAIAPHLDHLAGSVGLAAIEAFGVEVTRLHWDMTSISLHGDYDDAEPGYARPRFGHPKDRRPDLKQVQAGIAVSGDGAIPVFHRAYDGAAGEVGQVIGAMQGLQKLAGPQRMLMIGDSKLVSYANLAAMIAGGVAFIAPASKHYVSAETLAGQKISAATRVDYVAARDEGKPVERRGVWHVRDDVMTLAGPRKKDPVLTLRRVFVHSSARAQAAEAARAKKLARASEDLARLERGLGGRHYPDEQAVTDRITAIGRARRVAAYLTAVTGTDPDTGKPTLAWHFDQQVLEAEAATDGWYALLTDLDADQVDAGQVLRHYKGQEAVERRYQAFKGPLAVTSLYLKSNRRIAALITVICLALLIFCLIERQVRHALAARGQAKVNGLYAGRPAVPTGKLVLDALAGIRLIPGTGQSPPTIPQPTALQLDLLDLLDIDPRDLR</sequence>
<accession>A0ABV8GTM2</accession>